<accession>U7QRC2</accession>
<protein>
    <recommendedName>
        <fullName evidence="1">Putative cytidine deaminase C-terminal domain-containing protein</fullName>
    </recommendedName>
</protein>
<feature type="non-terminal residue" evidence="2">
    <location>
        <position position="1"/>
    </location>
</feature>
<name>U7QRC2_PHOTE</name>
<keyword evidence="3" id="KW-1185">Reference proteome</keyword>
<comment type="caution">
    <text evidence="2">The sequence shown here is derived from an EMBL/GenBank/DDBJ whole genome shotgun (WGS) entry which is preliminary data.</text>
</comment>
<evidence type="ECO:0000313" key="2">
    <source>
        <dbReference type="EMBL" id="ERT10514.1"/>
    </source>
</evidence>
<sequence length="228" mass="23662">GRIALEGCKTNPALCLNNVGIFVADAIAPEAAVGTGVLAAGTVKVLGNTQEGVKNLAEELSHASKPLLSNAKPDTHAVTRLIEKASTKETITPKVTAKLEVNGRIFTDTNQTARASEQANAKQGTLITDRISAKEIAKGKELPNGNMATAHAEIGTIQQAYNAGVSKGADLKITVVGKDVCGYCRGDIAAAAEVAGAKSVTVNAVDDITGLPKKYIWQSGMKSLREVK</sequence>
<dbReference type="PATRIC" id="fig|1389415.4.peg.4865"/>
<dbReference type="Pfam" id="PF24241">
    <property type="entry name" value="Deam_C"/>
    <property type="match status" value="1"/>
</dbReference>
<gene>
    <name evidence="2" type="ORF">O185_24425</name>
</gene>
<dbReference type="RefSeq" id="WP_023046452.1">
    <property type="nucleotide sequence ID" value="NZ_AXDT01000309.1"/>
</dbReference>
<dbReference type="EMBL" id="AXDT01000309">
    <property type="protein sequence ID" value="ERT10514.1"/>
    <property type="molecule type" value="Genomic_DNA"/>
</dbReference>
<evidence type="ECO:0000313" key="3">
    <source>
        <dbReference type="Proteomes" id="UP000017133"/>
    </source>
</evidence>
<organism evidence="2 3">
    <name type="scientific">Photorhabdus temperata J3</name>
    <dbReference type="NCBI Taxonomy" id="1389415"/>
    <lineage>
        <taxon>Bacteria</taxon>
        <taxon>Pseudomonadati</taxon>
        <taxon>Pseudomonadota</taxon>
        <taxon>Gammaproteobacteria</taxon>
        <taxon>Enterobacterales</taxon>
        <taxon>Morganellaceae</taxon>
        <taxon>Photorhabdus</taxon>
    </lineage>
</organism>
<dbReference type="InterPro" id="IPR057580">
    <property type="entry name" value="Deam_C"/>
</dbReference>
<reference evidence="2 3" key="1">
    <citation type="submission" date="2013-10" db="EMBL/GenBank/DDBJ databases">
        <title>Whole Genome Shotgun Sequence of Photorhabdus temperata J3.</title>
        <authorList>
            <person name="Park G.-S."/>
            <person name="Hong S.-J."/>
            <person name="Shin J.-H."/>
        </authorList>
    </citation>
    <scope>NUCLEOTIDE SEQUENCE [LARGE SCALE GENOMIC DNA]</scope>
    <source>
        <strain evidence="2 3">J3</strain>
    </source>
</reference>
<dbReference type="Proteomes" id="UP000017133">
    <property type="component" value="Unassembled WGS sequence"/>
</dbReference>
<dbReference type="AlphaFoldDB" id="U7QRC2"/>
<feature type="domain" description="Putative cytidine deaminase C-terminal" evidence="1">
    <location>
        <begin position="91"/>
        <end position="228"/>
    </location>
</feature>
<evidence type="ECO:0000259" key="1">
    <source>
        <dbReference type="Pfam" id="PF24241"/>
    </source>
</evidence>
<proteinExistence type="predicted"/>